<evidence type="ECO:0000259" key="3">
    <source>
        <dbReference type="Pfam" id="PF25023"/>
    </source>
</evidence>
<dbReference type="InterPro" id="IPR006530">
    <property type="entry name" value="YD"/>
</dbReference>
<dbReference type="NCBIfam" id="TIGR03696">
    <property type="entry name" value="Rhs_assc_core"/>
    <property type="match status" value="1"/>
</dbReference>
<dbReference type="EMBL" id="CP036298">
    <property type="protein sequence ID" value="QDV26400.1"/>
    <property type="molecule type" value="Genomic_DNA"/>
</dbReference>
<dbReference type="PANTHER" id="PTHR32305">
    <property type="match status" value="1"/>
</dbReference>
<dbReference type="NCBIfam" id="TIGR01643">
    <property type="entry name" value="YD_repeat_2x"/>
    <property type="match status" value="5"/>
</dbReference>
<keyword evidence="5" id="KW-1185">Reference proteome</keyword>
<proteinExistence type="predicted"/>
<dbReference type="Proteomes" id="UP000318017">
    <property type="component" value="Chromosome"/>
</dbReference>
<dbReference type="KEGG" id="ahel:Q31a_47740"/>
<sequence length="1131" mass="127390">MNQHCPLSANPRLVGDPVDTMTGAVVEAQRDFRLAGHLPLQWWRHYDSSRVDQKFSLGWGQSHDFDCWLRFDQDGMRYEAPLGQSTHFPPLLEDGQRVAAQGMTLTRLDRTRYALQERGYPIREFHFTDFSHPTPLARLVKGSHAITFHYDRQRRLNEIVDSLGTSIDVATREDGLILGLSIPKTEQRERRDLLRYEYDASGNLIAGHDGFGSRFSMAYDAANRLLRKTDRIGHTFEFTYDADGRCTRTAGTDGVLDHRLEYVRPGELTRVTRGNGGAWNYRYLLGQLSSITDPLGGVEKFVYDEDGKLIQELDTNGNATDIIRDDSGAIVGKRDPLGNVHAEPREPNAPDPRAHRVAQNAAEYEFGRLINIEPRHSARPVTESTPSETNQAPESYVEKANLFSSANLGFVVGRQWWPEPSSGRLFDATGDLIQQIDRRGNSRRWMYDGNGNVTKFVDFDGGAWKYQYQSWNHLVSEVNPLGLTNRMEYDSQENLTAFIDAGGTRSEYAYDLKDELVEVRRHGQLRERYQRDSAGNLVGKYAADGRLLMLREIGAGNLLTKRALSSGEQQTYAYDEQGRFLNANTNKDAIEFEYDALGNRSVEKRNGRGVAHDFRGWRQFGESLWLDKFQIAQTQAEDNTLVISDPTGGKHRVRVLADGRVERRYSNGTVETLSYDELGRCESKTVERMGAKLWQRDYQWSGEGELRQVDDSYAGTTRHQYDAAHRLRGRTLPNGQQESYRFDDANNLLEQPGLQDVSLHAGNQLASAGDETFDYNDRNHISERKTAREMIKYFYDDRDQLIRVESANGVWEAEYDALGRRVRKTFNGATTEYLWNTDQLAGEIAPDGRLRLYVFADPLALTPMMFADYDSVDAEPNSGKRYIVLSDQIGTPICIEDAAGQVVWRASIEPFGEARLASENRIDFNLRFPGHYWDEDVSLNYNRFRFYDPKLGRYIQSDPIGIAGGDNVYAYATNPLCLVDVRGLTSPDCATCGGKHPPSEECTDDAELIPGFNKAESETIREAKGILSSEQMAAIREAHERGESVTVVIDGRTVQYEPGLPASGMTMFGEDGFLIGREAFSTPGELEKTVLHELHRLNTSESSGGVSGALATNETKAAADFADRGAEELNR</sequence>
<keyword evidence="4" id="KW-0378">Hydrolase</keyword>
<dbReference type="InterPro" id="IPR022385">
    <property type="entry name" value="Rhs_assc_core"/>
</dbReference>
<evidence type="ECO:0000259" key="2">
    <source>
        <dbReference type="Pfam" id="PF20148"/>
    </source>
</evidence>
<dbReference type="Pfam" id="PF20148">
    <property type="entry name" value="DUF6531"/>
    <property type="match status" value="1"/>
</dbReference>
<name>A0A518GCX2_9BACT</name>
<dbReference type="Gene3D" id="2.180.10.10">
    <property type="entry name" value="RHS repeat-associated core"/>
    <property type="match status" value="4"/>
</dbReference>
<dbReference type="InterPro" id="IPR031325">
    <property type="entry name" value="RHS_repeat"/>
</dbReference>
<keyword evidence="1" id="KW-0677">Repeat</keyword>
<evidence type="ECO:0000313" key="5">
    <source>
        <dbReference type="Proteomes" id="UP000318017"/>
    </source>
</evidence>
<reference evidence="4 5" key="1">
    <citation type="submission" date="2019-02" db="EMBL/GenBank/DDBJ databases">
        <title>Deep-cultivation of Planctomycetes and their phenomic and genomic characterization uncovers novel biology.</title>
        <authorList>
            <person name="Wiegand S."/>
            <person name="Jogler M."/>
            <person name="Boedeker C."/>
            <person name="Pinto D."/>
            <person name="Vollmers J."/>
            <person name="Rivas-Marin E."/>
            <person name="Kohn T."/>
            <person name="Peeters S.H."/>
            <person name="Heuer A."/>
            <person name="Rast P."/>
            <person name="Oberbeckmann S."/>
            <person name="Bunk B."/>
            <person name="Jeske O."/>
            <person name="Meyerdierks A."/>
            <person name="Storesund J.E."/>
            <person name="Kallscheuer N."/>
            <person name="Luecker S."/>
            <person name="Lage O.M."/>
            <person name="Pohl T."/>
            <person name="Merkel B.J."/>
            <person name="Hornburger P."/>
            <person name="Mueller R.-W."/>
            <person name="Bruemmer F."/>
            <person name="Labrenz M."/>
            <person name="Spormann A.M."/>
            <person name="Op den Camp H."/>
            <person name="Overmann J."/>
            <person name="Amann R."/>
            <person name="Jetten M.S.M."/>
            <person name="Mascher T."/>
            <person name="Medema M.H."/>
            <person name="Devos D.P."/>
            <person name="Kaster A.-K."/>
            <person name="Ovreas L."/>
            <person name="Rohde M."/>
            <person name="Galperin M.Y."/>
            <person name="Jogler C."/>
        </authorList>
    </citation>
    <scope>NUCLEOTIDE SEQUENCE [LARGE SCALE GENOMIC DNA]</scope>
    <source>
        <strain evidence="4 5">Q31a</strain>
    </source>
</reference>
<accession>A0A518GCX2</accession>
<feature type="domain" description="DUF6531" evidence="2">
    <location>
        <begin position="15"/>
        <end position="88"/>
    </location>
</feature>
<evidence type="ECO:0000256" key="1">
    <source>
        <dbReference type="ARBA" id="ARBA00022737"/>
    </source>
</evidence>
<dbReference type="InterPro" id="IPR056823">
    <property type="entry name" value="TEN-like_YD-shell"/>
</dbReference>
<dbReference type="InterPro" id="IPR050708">
    <property type="entry name" value="T6SS_VgrG/RHS"/>
</dbReference>
<dbReference type="InterPro" id="IPR045351">
    <property type="entry name" value="DUF6531"/>
</dbReference>
<dbReference type="AlphaFoldDB" id="A0A518GCX2"/>
<dbReference type="RefSeq" id="WP_145082514.1">
    <property type="nucleotide sequence ID" value="NZ_CP036298.1"/>
</dbReference>
<dbReference type="Pfam" id="PF25023">
    <property type="entry name" value="TEN_YD-shell"/>
    <property type="match status" value="1"/>
</dbReference>
<dbReference type="Pfam" id="PF05593">
    <property type="entry name" value="RHS_repeat"/>
    <property type="match status" value="1"/>
</dbReference>
<organism evidence="4 5">
    <name type="scientific">Aureliella helgolandensis</name>
    <dbReference type="NCBI Taxonomy" id="2527968"/>
    <lineage>
        <taxon>Bacteria</taxon>
        <taxon>Pseudomonadati</taxon>
        <taxon>Planctomycetota</taxon>
        <taxon>Planctomycetia</taxon>
        <taxon>Pirellulales</taxon>
        <taxon>Pirellulaceae</taxon>
        <taxon>Aureliella</taxon>
    </lineage>
</organism>
<evidence type="ECO:0000313" key="4">
    <source>
        <dbReference type="EMBL" id="QDV26400.1"/>
    </source>
</evidence>
<dbReference type="GO" id="GO:0016787">
    <property type="term" value="F:hydrolase activity"/>
    <property type="evidence" value="ECO:0007669"/>
    <property type="project" value="UniProtKB-KW"/>
</dbReference>
<dbReference type="OrthoDB" id="1432909at2"/>
<protein>
    <submittedName>
        <fullName evidence="4">Deoxyribonuclease RhsC</fullName>
        <ecNumber evidence="4">3.1.-.-</ecNumber>
    </submittedName>
</protein>
<dbReference type="PANTHER" id="PTHR32305:SF15">
    <property type="entry name" value="PROTEIN RHSA-RELATED"/>
    <property type="match status" value="1"/>
</dbReference>
<feature type="domain" description="Teneurin-like YD-shell" evidence="3">
    <location>
        <begin position="671"/>
        <end position="958"/>
    </location>
</feature>
<dbReference type="EC" id="3.1.-.-" evidence="4"/>
<gene>
    <name evidence="4" type="primary">rhsC_2</name>
    <name evidence="4" type="ORF">Q31a_47740</name>
</gene>